<feature type="transmembrane region" description="Helical" evidence="8">
    <location>
        <begin position="177"/>
        <end position="195"/>
    </location>
</feature>
<organism evidence="9 10">
    <name type="scientific">Leucobacter iarius</name>
    <dbReference type="NCBI Taxonomy" id="333963"/>
    <lineage>
        <taxon>Bacteria</taxon>
        <taxon>Bacillati</taxon>
        <taxon>Actinomycetota</taxon>
        <taxon>Actinomycetes</taxon>
        <taxon>Micrococcales</taxon>
        <taxon>Microbacteriaceae</taxon>
        <taxon>Leucobacter</taxon>
    </lineage>
</organism>
<dbReference type="RefSeq" id="WP_344031517.1">
    <property type="nucleotide sequence ID" value="NZ_BAAAOB010000001.1"/>
</dbReference>
<evidence type="ECO:0000313" key="9">
    <source>
        <dbReference type="EMBL" id="GAA1789292.1"/>
    </source>
</evidence>
<feature type="transmembrane region" description="Helical" evidence="8">
    <location>
        <begin position="254"/>
        <end position="282"/>
    </location>
</feature>
<dbReference type="PANTHER" id="PTHR31806:SF1">
    <property type="entry name" value="PURINE-CYTOSINE PERMEASE FCY2-RELATED"/>
    <property type="match status" value="1"/>
</dbReference>
<evidence type="ECO:0000256" key="1">
    <source>
        <dbReference type="ARBA" id="ARBA00004141"/>
    </source>
</evidence>
<dbReference type="Gene3D" id="1.10.4160.10">
    <property type="entry name" value="Hydantoin permease"/>
    <property type="match status" value="1"/>
</dbReference>
<dbReference type="PANTHER" id="PTHR31806">
    <property type="entry name" value="PURINE-CYTOSINE PERMEASE FCY2-RELATED"/>
    <property type="match status" value="1"/>
</dbReference>
<evidence type="ECO:0000256" key="5">
    <source>
        <dbReference type="ARBA" id="ARBA00022989"/>
    </source>
</evidence>
<comment type="subcellular location">
    <subcellularLocation>
        <location evidence="1">Membrane</location>
        <topology evidence="1">Multi-pass membrane protein</topology>
    </subcellularLocation>
</comment>
<keyword evidence="10" id="KW-1185">Reference proteome</keyword>
<evidence type="ECO:0000256" key="2">
    <source>
        <dbReference type="ARBA" id="ARBA00008974"/>
    </source>
</evidence>
<reference evidence="9 10" key="1">
    <citation type="journal article" date="2019" name="Int. J. Syst. Evol. Microbiol.">
        <title>The Global Catalogue of Microorganisms (GCM) 10K type strain sequencing project: providing services to taxonomists for standard genome sequencing and annotation.</title>
        <authorList>
            <consortium name="The Broad Institute Genomics Platform"/>
            <consortium name="The Broad Institute Genome Sequencing Center for Infectious Disease"/>
            <person name="Wu L."/>
            <person name="Ma J."/>
        </authorList>
    </citation>
    <scope>NUCLEOTIDE SEQUENCE [LARGE SCALE GENOMIC DNA]</scope>
    <source>
        <strain evidence="9 10">JCM 14736</strain>
    </source>
</reference>
<keyword evidence="4 8" id="KW-0812">Transmembrane</keyword>
<evidence type="ECO:0000256" key="8">
    <source>
        <dbReference type="SAM" id="Phobius"/>
    </source>
</evidence>
<feature type="transmembrane region" description="Helical" evidence="8">
    <location>
        <begin position="65"/>
        <end position="86"/>
    </location>
</feature>
<comment type="similarity">
    <text evidence="2 7">Belongs to the purine-cytosine permease (2.A.39) family.</text>
</comment>
<feature type="transmembrane region" description="Helical" evidence="8">
    <location>
        <begin position="458"/>
        <end position="475"/>
    </location>
</feature>
<dbReference type="InterPro" id="IPR001248">
    <property type="entry name" value="Pur-cyt_permease"/>
</dbReference>
<keyword evidence="5 8" id="KW-1133">Transmembrane helix</keyword>
<evidence type="ECO:0000256" key="4">
    <source>
        <dbReference type="ARBA" id="ARBA00022692"/>
    </source>
</evidence>
<protein>
    <submittedName>
        <fullName evidence="9">Cytosine permease</fullName>
    </submittedName>
</protein>
<name>A0ABN2LI64_9MICO</name>
<comment type="caution">
    <text evidence="9">The sequence shown here is derived from an EMBL/GenBank/DDBJ whole genome shotgun (WGS) entry which is preliminary data.</text>
</comment>
<dbReference type="Pfam" id="PF02133">
    <property type="entry name" value="Transp_cyt_pur"/>
    <property type="match status" value="1"/>
</dbReference>
<sequence length="519" mass="54375">MSEQTAEQAATFAVEAHGIDPIPESERWAKPRDIFGLIFGGANSVSTAVLGTFPVVFGLTFWDGVLAIVIGVLVGSLILSPMVLFGPKNGTNNAVSSSAHFGAHGRLIGSLLALLGAFTFLALAVWASGDALLASVARLFGFEQTGLLSGLVYALMALLLIVICVYGYRMLVVLNRFVPILVGVLFVVGIVVYASQADFAAVLAHRVADRWSDPVYIAGFFGSVLVAMSCPISYGPFLGDYSRYVARSVPRRSLIVAVVLAQLACLGAFLFGHVTASVISIGSPELIAGGDYVGGLVASAPTWFFVPLAIIGVLGGVTTGTSLLYGTGLDFSSIVVVMGRVASTALIGAITVVFVLVGKFVFDMVQSVTTLSVLLVVCTVPWIAIMLIGYVVRRGWYDVEPLLVFSRRETGGIYWFQHGWNTNAVIAWAVGAVAGVMFVNLPGQFVGVWGGLAGGADVSLPVALLLSSLLYWGLLRLNPDPDYVFGPEGPRGVPSRSGAQASPIVHRGASAPIIEGASA</sequence>
<feature type="transmembrane region" description="Helical" evidence="8">
    <location>
        <begin position="302"/>
        <end position="325"/>
    </location>
</feature>
<dbReference type="InterPro" id="IPR026030">
    <property type="entry name" value="Pur-cyt_permease_Fcy2/21/22"/>
</dbReference>
<proteinExistence type="inferred from homology"/>
<feature type="transmembrane region" description="Helical" evidence="8">
    <location>
        <begin position="215"/>
        <end position="234"/>
    </location>
</feature>
<feature type="transmembrane region" description="Helical" evidence="8">
    <location>
        <begin position="413"/>
        <end position="438"/>
    </location>
</feature>
<feature type="transmembrane region" description="Helical" evidence="8">
    <location>
        <begin position="337"/>
        <end position="362"/>
    </location>
</feature>
<gene>
    <name evidence="9" type="ORF">GCM10009768_17930</name>
</gene>
<evidence type="ECO:0000256" key="6">
    <source>
        <dbReference type="ARBA" id="ARBA00023136"/>
    </source>
</evidence>
<dbReference type="Proteomes" id="UP001500851">
    <property type="component" value="Unassembled WGS sequence"/>
</dbReference>
<evidence type="ECO:0000256" key="7">
    <source>
        <dbReference type="PIRNR" id="PIRNR002744"/>
    </source>
</evidence>
<evidence type="ECO:0000313" key="10">
    <source>
        <dbReference type="Proteomes" id="UP001500851"/>
    </source>
</evidence>
<feature type="transmembrane region" description="Helical" evidence="8">
    <location>
        <begin position="107"/>
        <end position="127"/>
    </location>
</feature>
<evidence type="ECO:0000256" key="3">
    <source>
        <dbReference type="ARBA" id="ARBA00022448"/>
    </source>
</evidence>
<dbReference type="PIRSF" id="PIRSF002744">
    <property type="entry name" value="Pur-cyt_permease"/>
    <property type="match status" value="1"/>
</dbReference>
<feature type="transmembrane region" description="Helical" evidence="8">
    <location>
        <begin position="368"/>
        <end position="392"/>
    </location>
</feature>
<accession>A0ABN2LI64</accession>
<keyword evidence="3 7" id="KW-0813">Transport</keyword>
<keyword evidence="6 7" id="KW-0472">Membrane</keyword>
<feature type="transmembrane region" description="Helical" evidence="8">
    <location>
        <begin position="147"/>
        <end position="168"/>
    </location>
</feature>
<dbReference type="EMBL" id="BAAAOB010000001">
    <property type="protein sequence ID" value="GAA1789292.1"/>
    <property type="molecule type" value="Genomic_DNA"/>
</dbReference>
<feature type="transmembrane region" description="Helical" evidence="8">
    <location>
        <begin position="34"/>
        <end position="59"/>
    </location>
</feature>